<dbReference type="InterPro" id="IPR049142">
    <property type="entry name" value="MS_channel_1st"/>
</dbReference>
<feature type="region of interest" description="Disordered" evidence="7">
    <location>
        <begin position="47"/>
        <end position="71"/>
    </location>
</feature>
<feature type="transmembrane region" description="Helical" evidence="8">
    <location>
        <begin position="105"/>
        <end position="126"/>
    </location>
</feature>
<feature type="domain" description="Mechanosensitive ion channel MscS C-terminal" evidence="10">
    <location>
        <begin position="356"/>
        <end position="442"/>
    </location>
</feature>
<comment type="caution">
    <text evidence="12">The sequence shown here is derived from an EMBL/GenBank/DDBJ whole genome shotgun (WGS) entry which is preliminary data.</text>
</comment>
<sequence length="505" mass="55892">MFTKSIKPFKHIYFLAIVLVVAFSLLHNGFLVANSYAQPSQAIAEQISQNDAEPNDKQSADSDTAAEEESGNINLSDSIPIDEALEVWEDKFSSILADLGLNNSLHARLAASAAIIVIALMLMLVANRITKKVRQRITHLARRVHLSPSKTRFYQRAILWLINFLLVVGAASALAVTWGVDTDTLANDTVMAALANLLTIYFIVLAGTMIVHIANGLVESLFKRWGSKSQSRTNTLLPIARNTVYVTCFVIFTLMLLAELGINVMPLLAGAGVLGFAIGFGAQTLIKDLLMGFIIIFEDLIQVDDVVTLAGRTGIVERITIRKVQLRDLSGNVYTIPFSEVDIVENKTKDFSYAMLEIGVAYRENVDDVMAMLIEVDKQLQDDDDFKDILLEPLEMFGLDKFGDSAVVIKARIKTVPLQQWNVLREFNRRVKILFDERNVEIPFPHQTIYFGEDKNGTAPPLHLKADSNDKTSEHATIEAKPAQKKTNTDKANQPAPDGDSGEDS</sequence>
<dbReference type="Gene3D" id="3.30.70.100">
    <property type="match status" value="1"/>
</dbReference>
<dbReference type="InterPro" id="IPR011066">
    <property type="entry name" value="MscS_channel_C_sf"/>
</dbReference>
<keyword evidence="6 8" id="KW-0472">Membrane</keyword>
<dbReference type="Proteomes" id="UP001169760">
    <property type="component" value="Unassembled WGS sequence"/>
</dbReference>
<gene>
    <name evidence="12" type="ORF">Q4521_12725</name>
</gene>
<evidence type="ECO:0000256" key="1">
    <source>
        <dbReference type="ARBA" id="ARBA00004651"/>
    </source>
</evidence>
<keyword evidence="3" id="KW-1003">Cell membrane</keyword>
<evidence type="ECO:0000256" key="3">
    <source>
        <dbReference type="ARBA" id="ARBA00022475"/>
    </source>
</evidence>
<dbReference type="SUPFAM" id="SSF50182">
    <property type="entry name" value="Sm-like ribonucleoproteins"/>
    <property type="match status" value="1"/>
</dbReference>
<feature type="transmembrane region" description="Helical" evidence="8">
    <location>
        <begin position="264"/>
        <end position="286"/>
    </location>
</feature>
<dbReference type="InterPro" id="IPR049278">
    <property type="entry name" value="MS_channel_C"/>
</dbReference>
<dbReference type="Gene3D" id="1.10.287.1260">
    <property type="match status" value="1"/>
</dbReference>
<dbReference type="InterPro" id="IPR045276">
    <property type="entry name" value="YbiO_bact"/>
</dbReference>
<evidence type="ECO:0000259" key="11">
    <source>
        <dbReference type="Pfam" id="PF21088"/>
    </source>
</evidence>
<dbReference type="PANTHER" id="PTHR30460">
    <property type="entry name" value="MODERATE CONDUCTANCE MECHANOSENSITIVE CHANNEL YBIO"/>
    <property type="match status" value="1"/>
</dbReference>
<dbReference type="InterPro" id="IPR010920">
    <property type="entry name" value="LSM_dom_sf"/>
</dbReference>
<proteinExistence type="inferred from homology"/>
<dbReference type="GO" id="GO:0005886">
    <property type="term" value="C:plasma membrane"/>
    <property type="evidence" value="ECO:0007669"/>
    <property type="project" value="UniProtKB-SubCell"/>
</dbReference>
<keyword evidence="5 8" id="KW-1133">Transmembrane helix</keyword>
<dbReference type="SUPFAM" id="SSF82861">
    <property type="entry name" value="Mechanosensitive channel protein MscS (YggB), transmembrane region"/>
    <property type="match status" value="1"/>
</dbReference>
<feature type="compositionally biased region" description="Basic and acidic residues" evidence="7">
    <location>
        <begin position="464"/>
        <end position="478"/>
    </location>
</feature>
<accession>A0AAW7X977</accession>
<dbReference type="PANTHER" id="PTHR30460:SF0">
    <property type="entry name" value="MODERATE CONDUCTANCE MECHANOSENSITIVE CHANNEL YBIO"/>
    <property type="match status" value="1"/>
</dbReference>
<dbReference type="SUPFAM" id="SSF82689">
    <property type="entry name" value="Mechanosensitive channel protein MscS (YggB), C-terminal domain"/>
    <property type="match status" value="1"/>
</dbReference>
<dbReference type="RefSeq" id="WP_303493027.1">
    <property type="nucleotide sequence ID" value="NZ_JAUOPB010000009.1"/>
</dbReference>
<feature type="region of interest" description="Disordered" evidence="7">
    <location>
        <begin position="453"/>
        <end position="505"/>
    </location>
</feature>
<name>A0AAW7X977_9GAMM</name>
<keyword evidence="4 8" id="KW-0812">Transmembrane</keyword>
<evidence type="ECO:0000259" key="10">
    <source>
        <dbReference type="Pfam" id="PF21082"/>
    </source>
</evidence>
<evidence type="ECO:0000313" key="12">
    <source>
        <dbReference type="EMBL" id="MDO6423338.1"/>
    </source>
</evidence>
<evidence type="ECO:0000256" key="8">
    <source>
        <dbReference type="SAM" id="Phobius"/>
    </source>
</evidence>
<dbReference type="InterPro" id="IPR006685">
    <property type="entry name" value="MscS_channel_2nd"/>
</dbReference>
<evidence type="ECO:0000256" key="2">
    <source>
        <dbReference type="ARBA" id="ARBA00008017"/>
    </source>
</evidence>
<feature type="transmembrane region" description="Helical" evidence="8">
    <location>
        <begin position="239"/>
        <end position="258"/>
    </location>
</feature>
<evidence type="ECO:0000313" key="13">
    <source>
        <dbReference type="Proteomes" id="UP001169760"/>
    </source>
</evidence>
<dbReference type="Pfam" id="PF00924">
    <property type="entry name" value="MS_channel_2nd"/>
    <property type="match status" value="1"/>
</dbReference>
<dbReference type="Gene3D" id="2.30.30.60">
    <property type="match status" value="1"/>
</dbReference>
<evidence type="ECO:0000256" key="5">
    <source>
        <dbReference type="ARBA" id="ARBA00022989"/>
    </source>
</evidence>
<reference evidence="12" key="1">
    <citation type="submission" date="2023-07" db="EMBL/GenBank/DDBJ databases">
        <title>Genome content predicts the carbon catabolic preferences of heterotrophic bacteria.</title>
        <authorList>
            <person name="Gralka M."/>
        </authorList>
    </citation>
    <scope>NUCLEOTIDE SEQUENCE</scope>
    <source>
        <strain evidence="12">I3M17_2</strain>
    </source>
</reference>
<feature type="transmembrane region" description="Helical" evidence="8">
    <location>
        <begin position="157"/>
        <end position="178"/>
    </location>
</feature>
<dbReference type="Pfam" id="PF21088">
    <property type="entry name" value="MS_channel_1st"/>
    <property type="match status" value="1"/>
</dbReference>
<feature type="domain" description="Mechanosensitive ion channel transmembrane helices 2/3" evidence="11">
    <location>
        <begin position="243"/>
        <end position="283"/>
    </location>
</feature>
<feature type="transmembrane region" description="Helical" evidence="8">
    <location>
        <begin position="198"/>
        <end position="218"/>
    </location>
</feature>
<organism evidence="12 13">
    <name type="scientific">Saccharophagus degradans</name>
    <dbReference type="NCBI Taxonomy" id="86304"/>
    <lineage>
        <taxon>Bacteria</taxon>
        <taxon>Pseudomonadati</taxon>
        <taxon>Pseudomonadota</taxon>
        <taxon>Gammaproteobacteria</taxon>
        <taxon>Cellvibrionales</taxon>
        <taxon>Cellvibrionaceae</taxon>
        <taxon>Saccharophagus</taxon>
    </lineage>
</organism>
<comment type="similarity">
    <text evidence="2">Belongs to the MscS (TC 1.A.23) family.</text>
</comment>
<evidence type="ECO:0000256" key="7">
    <source>
        <dbReference type="SAM" id="MobiDB-lite"/>
    </source>
</evidence>
<dbReference type="GO" id="GO:0008381">
    <property type="term" value="F:mechanosensitive monoatomic ion channel activity"/>
    <property type="evidence" value="ECO:0007669"/>
    <property type="project" value="InterPro"/>
</dbReference>
<comment type="subcellular location">
    <subcellularLocation>
        <location evidence="1">Cell membrane</location>
        <topology evidence="1">Multi-pass membrane protein</topology>
    </subcellularLocation>
</comment>
<feature type="domain" description="Mechanosensitive ion channel MscS" evidence="9">
    <location>
        <begin position="284"/>
        <end position="341"/>
    </location>
</feature>
<protein>
    <submittedName>
        <fullName evidence="12">Mechanosensitive ion channel family protein</fullName>
    </submittedName>
</protein>
<evidence type="ECO:0000256" key="6">
    <source>
        <dbReference type="ARBA" id="ARBA00023136"/>
    </source>
</evidence>
<evidence type="ECO:0000259" key="9">
    <source>
        <dbReference type="Pfam" id="PF00924"/>
    </source>
</evidence>
<evidence type="ECO:0000256" key="4">
    <source>
        <dbReference type="ARBA" id="ARBA00022692"/>
    </source>
</evidence>
<dbReference type="EMBL" id="JAUOPB010000009">
    <property type="protein sequence ID" value="MDO6423338.1"/>
    <property type="molecule type" value="Genomic_DNA"/>
</dbReference>
<dbReference type="InterPro" id="IPR023408">
    <property type="entry name" value="MscS_beta-dom_sf"/>
</dbReference>
<dbReference type="InterPro" id="IPR011014">
    <property type="entry name" value="MscS_channel_TM-2"/>
</dbReference>
<dbReference type="AlphaFoldDB" id="A0AAW7X977"/>
<dbReference type="Pfam" id="PF21082">
    <property type="entry name" value="MS_channel_3rd"/>
    <property type="match status" value="1"/>
</dbReference>